<dbReference type="InterPro" id="IPR051162">
    <property type="entry name" value="T4SS_component"/>
</dbReference>
<reference evidence="5" key="2">
    <citation type="submission" date="2007-10" db="EMBL/GenBank/DDBJ databases">
        <authorList>
            <person name="Myers G.S."/>
        </authorList>
    </citation>
    <scope>NUCLEOTIDE SEQUENCE [LARGE SCALE GENOMIC DNA]</scope>
</reference>
<dbReference type="SUPFAM" id="SSF52540">
    <property type="entry name" value="P-loop containing nucleoside triphosphate hydrolases"/>
    <property type="match status" value="1"/>
</dbReference>
<dbReference type="OrthoDB" id="9816422at2"/>
<keyword evidence="2" id="KW-0547">Nucleotide-binding</keyword>
<organism evidence="5 6">
    <name type="scientific">Rickettsiella grylli</name>
    <dbReference type="NCBI Taxonomy" id="59196"/>
    <lineage>
        <taxon>Bacteria</taxon>
        <taxon>Pseudomonadati</taxon>
        <taxon>Pseudomonadota</taxon>
        <taxon>Gammaproteobacteria</taxon>
        <taxon>Legionellales</taxon>
        <taxon>Coxiellaceae</taxon>
        <taxon>Rickettsiella</taxon>
    </lineage>
</organism>
<name>A8PLL0_9COXI</name>
<evidence type="ECO:0000259" key="4">
    <source>
        <dbReference type="SMART" id="SM00382"/>
    </source>
</evidence>
<sequence length="823" mass="94166">MIFAKEKQRSPTKQAIFYRRKHRGLNDLLSYLIQLDDNTILHKDGAISRHFKYIAPDLESSSSHDLDFHAKTWADSLGFLGNGWMVETNVASEIFNNYAKPQVFPEVISALIDDERRMQYQGQCYFKTTHYLSITWKPEQLIESKLRYFAIEGDIKRESGFETQLKQFDKKLQEFTGFLKRSLVNLSPLINNELITYLHNCITGDSHQLVMPRTGAFLDAYVAEAFQGGFEPRIAGKYIKVLAIDDLPSYSYPCILEALSYFPIEYRWTSRFICLDRLTAKAYLKRYERNWSSKAIGVMGVIRESLGLEARRDDDAQATVNQLKTAQIENSAGQISYGFYNSNLILIHNDKKFLEKISQDIIAKIQQLDFRVRDESLNAAEAYLGSIPCHGDYNLRKMLQDTQFIAHAFPVSSLYQGESKSPCKKDGYNDQAPLLLTATKGSRPFMLNLHIGDVGHTAIVGPTGSGKTTLNAMLMASHRKYPGSRIIVLDKDQSNRTAILSLGGQYFDLESDQFQLGVLARIHPDNPEQIEQAIEWLSDCCRVQGVTVTPARQKLLREAVERLSLDAQSYKNLDHLSLQDPVLREAISSFNSGQYRRLLNGTEPAFSGGDILGFEMGSLVKADMHARDVAIPVIKAIFNELEQLFKDKRPTLLILEEAWLYLRHPLFRNKLTDWFKTLRKSNVSVIFISQDLDDIVKSEAASLIQTSCMTRLYLPNKKAEESHIANQYRAFGLNEQQITIIKEATPKQDYYYQSECGNRLFRLDLGDLAQAFLCISEKSESDHFNKLYQLNDPRWVLDWLTYKGLNEWRSFAEKHYFSGETHA</sequence>
<keyword evidence="3" id="KW-0067">ATP-binding</keyword>
<gene>
    <name evidence="5" type="ORF">RICGR_0460</name>
</gene>
<evidence type="ECO:0000313" key="6">
    <source>
        <dbReference type="Proteomes" id="UP000054075"/>
    </source>
</evidence>
<dbReference type="InterPro" id="IPR003593">
    <property type="entry name" value="AAA+_ATPase"/>
</dbReference>
<dbReference type="PANTHER" id="PTHR30121:SF12">
    <property type="entry name" value="TYPE IV SECRETION SYSTEM PROTEIN CAGE"/>
    <property type="match status" value="1"/>
</dbReference>
<feature type="domain" description="AAA+ ATPase" evidence="4">
    <location>
        <begin position="453"/>
        <end position="714"/>
    </location>
</feature>
<dbReference type="RefSeq" id="WP_006034777.1">
    <property type="nucleotide sequence ID" value="NZ_AAQJ02000001.1"/>
</dbReference>
<comment type="similarity">
    <text evidence="1">Belongs to the TrbE/VirB4 family.</text>
</comment>
<dbReference type="Proteomes" id="UP000054075">
    <property type="component" value="Unassembled WGS sequence"/>
</dbReference>
<accession>A8PLL0</accession>
<dbReference type="PANTHER" id="PTHR30121">
    <property type="entry name" value="UNCHARACTERIZED PROTEIN YJGR-RELATED"/>
    <property type="match status" value="1"/>
</dbReference>
<evidence type="ECO:0000313" key="5">
    <source>
        <dbReference type="EMBL" id="EDP45789.1"/>
    </source>
</evidence>
<dbReference type="InterPro" id="IPR027417">
    <property type="entry name" value="P-loop_NTPase"/>
</dbReference>
<dbReference type="GO" id="GO:0005524">
    <property type="term" value="F:ATP binding"/>
    <property type="evidence" value="ECO:0007669"/>
    <property type="project" value="UniProtKB-KW"/>
</dbReference>
<dbReference type="EMBL" id="AAQJ02000001">
    <property type="protein sequence ID" value="EDP45789.1"/>
    <property type="molecule type" value="Genomic_DNA"/>
</dbReference>
<dbReference type="InterPro" id="IPR018145">
    <property type="entry name" value="CagE_TrbE_VirB_cntrl_dom"/>
</dbReference>
<dbReference type="InterPro" id="IPR043964">
    <property type="entry name" value="P-loop_TraG"/>
</dbReference>
<dbReference type="Pfam" id="PF03135">
    <property type="entry name" value="CagE_TrbE_VirB"/>
    <property type="match status" value="1"/>
</dbReference>
<dbReference type="Gene3D" id="3.40.50.300">
    <property type="entry name" value="P-loop containing nucleotide triphosphate hydrolases"/>
    <property type="match status" value="2"/>
</dbReference>
<reference evidence="5" key="1">
    <citation type="submission" date="2006-04" db="EMBL/GenBank/DDBJ databases">
        <authorList>
            <person name="Seshadri R."/>
            <person name="Federici B.A."/>
        </authorList>
    </citation>
    <scope>NUCLEOTIDE SEQUENCE [LARGE SCALE GENOMIC DNA]</scope>
</reference>
<dbReference type="AlphaFoldDB" id="A8PLL0"/>
<dbReference type="CDD" id="cd01127">
    <property type="entry name" value="TrwB_TraG_TraD_VirD4"/>
    <property type="match status" value="1"/>
</dbReference>
<dbReference type="SMART" id="SM00382">
    <property type="entry name" value="AAA"/>
    <property type="match status" value="1"/>
</dbReference>
<dbReference type="eggNOG" id="COG3451">
    <property type="taxonomic scope" value="Bacteria"/>
</dbReference>
<protein>
    <submittedName>
        <fullName evidence="5">ATPase</fullName>
    </submittedName>
</protein>
<keyword evidence="6" id="KW-1185">Reference proteome</keyword>
<dbReference type="Pfam" id="PF19044">
    <property type="entry name" value="P-loop_TraG"/>
    <property type="match status" value="1"/>
</dbReference>
<evidence type="ECO:0000256" key="3">
    <source>
        <dbReference type="ARBA" id="ARBA00022840"/>
    </source>
</evidence>
<evidence type="ECO:0000256" key="2">
    <source>
        <dbReference type="ARBA" id="ARBA00022741"/>
    </source>
</evidence>
<proteinExistence type="inferred from homology"/>
<dbReference type="STRING" id="59196.RICGR_0460"/>
<evidence type="ECO:0000256" key="1">
    <source>
        <dbReference type="ARBA" id="ARBA00006512"/>
    </source>
</evidence>
<comment type="caution">
    <text evidence="5">The sequence shown here is derived from an EMBL/GenBank/DDBJ whole genome shotgun (WGS) entry which is preliminary data.</text>
</comment>